<protein>
    <submittedName>
        <fullName evidence="3">Aste57867_12411 protein</fullName>
    </submittedName>
</protein>
<evidence type="ECO:0000313" key="3">
    <source>
        <dbReference type="EMBL" id="VFT89262.1"/>
    </source>
</evidence>
<reference evidence="2" key="2">
    <citation type="submission" date="2019-06" db="EMBL/GenBank/DDBJ databases">
        <title>Genomics analysis of Aphanomyces spp. identifies a new class of oomycete effector associated with host adaptation.</title>
        <authorList>
            <person name="Gaulin E."/>
        </authorList>
    </citation>
    <scope>NUCLEOTIDE SEQUENCE</scope>
    <source>
        <strain evidence="2">CBS 578.67</strain>
    </source>
</reference>
<accession>A0A485KWV2</accession>
<dbReference type="Proteomes" id="UP000332933">
    <property type="component" value="Unassembled WGS sequence"/>
</dbReference>
<dbReference type="Gene3D" id="3.90.1300.10">
    <property type="entry name" value="Amidase signature (AS) domain"/>
    <property type="match status" value="1"/>
</dbReference>
<evidence type="ECO:0000259" key="1">
    <source>
        <dbReference type="Pfam" id="PF01425"/>
    </source>
</evidence>
<dbReference type="EMBL" id="VJMH01005363">
    <property type="protein sequence ID" value="KAF0696855.1"/>
    <property type="molecule type" value="Genomic_DNA"/>
</dbReference>
<dbReference type="InterPro" id="IPR023631">
    <property type="entry name" value="Amidase_dom"/>
</dbReference>
<dbReference type="InterPro" id="IPR000120">
    <property type="entry name" value="Amidase"/>
</dbReference>
<dbReference type="PANTHER" id="PTHR11895">
    <property type="entry name" value="TRANSAMIDASE"/>
    <property type="match status" value="1"/>
</dbReference>
<evidence type="ECO:0000313" key="4">
    <source>
        <dbReference type="Proteomes" id="UP000332933"/>
    </source>
</evidence>
<dbReference type="SUPFAM" id="SSF75304">
    <property type="entry name" value="Amidase signature (AS) enzymes"/>
    <property type="match status" value="1"/>
</dbReference>
<keyword evidence="4" id="KW-1185">Reference proteome</keyword>
<organism evidence="3 4">
    <name type="scientific">Aphanomyces stellatus</name>
    <dbReference type="NCBI Taxonomy" id="120398"/>
    <lineage>
        <taxon>Eukaryota</taxon>
        <taxon>Sar</taxon>
        <taxon>Stramenopiles</taxon>
        <taxon>Oomycota</taxon>
        <taxon>Saprolegniomycetes</taxon>
        <taxon>Saprolegniales</taxon>
        <taxon>Verrucalvaceae</taxon>
        <taxon>Aphanomyces</taxon>
    </lineage>
</organism>
<proteinExistence type="predicted"/>
<name>A0A485KWV2_9STRA</name>
<dbReference type="OrthoDB" id="566138at2759"/>
<dbReference type="EMBL" id="CAADRA010005384">
    <property type="protein sequence ID" value="VFT89262.1"/>
    <property type="molecule type" value="Genomic_DNA"/>
</dbReference>
<gene>
    <name evidence="3" type="primary">Aste57867_12411</name>
    <name evidence="2" type="ORF">As57867_012365</name>
    <name evidence="3" type="ORF">ASTE57867_12411</name>
</gene>
<feature type="domain" description="Amidase" evidence="1">
    <location>
        <begin position="37"/>
        <end position="92"/>
    </location>
</feature>
<reference evidence="3 4" key="1">
    <citation type="submission" date="2019-03" db="EMBL/GenBank/DDBJ databases">
        <authorList>
            <person name="Gaulin E."/>
            <person name="Dumas B."/>
        </authorList>
    </citation>
    <scope>NUCLEOTIDE SEQUENCE [LARGE SCALE GENOMIC DNA]</scope>
    <source>
        <strain evidence="3">CBS 568.67</strain>
    </source>
</reference>
<sequence length="120" mass="13482">MVSLQGQRCYNYDRVHKLQICAQGVFTQTQQLKARTFQSLSDLELTTALMRFAILGNMVGIPGISLPMAFAKDTGLPISMQMQAKHWNEHVLFDLARFLEARAPTKEPAVYYSTINTASV</sequence>
<dbReference type="GO" id="GO:0003824">
    <property type="term" value="F:catalytic activity"/>
    <property type="evidence" value="ECO:0007669"/>
    <property type="project" value="InterPro"/>
</dbReference>
<dbReference type="InterPro" id="IPR036928">
    <property type="entry name" value="AS_sf"/>
</dbReference>
<dbReference type="PANTHER" id="PTHR11895:SF67">
    <property type="entry name" value="AMIDASE DOMAIN-CONTAINING PROTEIN"/>
    <property type="match status" value="1"/>
</dbReference>
<evidence type="ECO:0000313" key="2">
    <source>
        <dbReference type="EMBL" id="KAF0696855.1"/>
    </source>
</evidence>
<dbReference type="Pfam" id="PF01425">
    <property type="entry name" value="Amidase"/>
    <property type="match status" value="1"/>
</dbReference>
<dbReference type="AlphaFoldDB" id="A0A485KWV2"/>